<gene>
    <name evidence="1" type="ORF">E2C01_003179</name>
</gene>
<dbReference type="Proteomes" id="UP000324222">
    <property type="component" value="Unassembled WGS sequence"/>
</dbReference>
<evidence type="ECO:0000313" key="2">
    <source>
        <dbReference type="Proteomes" id="UP000324222"/>
    </source>
</evidence>
<keyword evidence="2" id="KW-1185">Reference proteome</keyword>
<dbReference type="AlphaFoldDB" id="A0A5B7CLI3"/>
<protein>
    <submittedName>
        <fullName evidence="1">Uncharacterized protein</fullName>
    </submittedName>
</protein>
<evidence type="ECO:0000313" key="1">
    <source>
        <dbReference type="EMBL" id="MPC10542.1"/>
    </source>
</evidence>
<sequence>MHSRPQQTLKTIPTTLAPGRFSDKLNASPSVNITHTYLFTKTNAHFPLLTDKTISLTPLGLLSMHPALKPPTTNHDPTLSQPAPHLIVHMMCSPEEP</sequence>
<reference evidence="1 2" key="1">
    <citation type="submission" date="2019-05" db="EMBL/GenBank/DDBJ databases">
        <title>Another draft genome of Portunus trituberculatus and its Hox gene families provides insights of decapod evolution.</title>
        <authorList>
            <person name="Jeong J.-H."/>
            <person name="Song I."/>
            <person name="Kim S."/>
            <person name="Choi T."/>
            <person name="Kim D."/>
            <person name="Ryu S."/>
            <person name="Kim W."/>
        </authorList>
    </citation>
    <scope>NUCLEOTIDE SEQUENCE [LARGE SCALE GENOMIC DNA]</scope>
    <source>
        <tissue evidence="1">Muscle</tissue>
    </source>
</reference>
<dbReference type="EMBL" id="VSRR010000121">
    <property type="protein sequence ID" value="MPC10542.1"/>
    <property type="molecule type" value="Genomic_DNA"/>
</dbReference>
<organism evidence="1 2">
    <name type="scientific">Portunus trituberculatus</name>
    <name type="common">Swimming crab</name>
    <name type="synonym">Neptunus trituberculatus</name>
    <dbReference type="NCBI Taxonomy" id="210409"/>
    <lineage>
        <taxon>Eukaryota</taxon>
        <taxon>Metazoa</taxon>
        <taxon>Ecdysozoa</taxon>
        <taxon>Arthropoda</taxon>
        <taxon>Crustacea</taxon>
        <taxon>Multicrustacea</taxon>
        <taxon>Malacostraca</taxon>
        <taxon>Eumalacostraca</taxon>
        <taxon>Eucarida</taxon>
        <taxon>Decapoda</taxon>
        <taxon>Pleocyemata</taxon>
        <taxon>Brachyura</taxon>
        <taxon>Eubrachyura</taxon>
        <taxon>Portunoidea</taxon>
        <taxon>Portunidae</taxon>
        <taxon>Portuninae</taxon>
        <taxon>Portunus</taxon>
    </lineage>
</organism>
<accession>A0A5B7CLI3</accession>
<name>A0A5B7CLI3_PORTR</name>
<comment type="caution">
    <text evidence="1">The sequence shown here is derived from an EMBL/GenBank/DDBJ whole genome shotgun (WGS) entry which is preliminary data.</text>
</comment>
<proteinExistence type="predicted"/>